<evidence type="ECO:0000313" key="3">
    <source>
        <dbReference type="Proteomes" id="UP000708576"/>
    </source>
</evidence>
<dbReference type="EMBL" id="JAGUCO010000009">
    <property type="protein sequence ID" value="MBS2099210.1"/>
    <property type="molecule type" value="Genomic_DNA"/>
</dbReference>
<dbReference type="Proteomes" id="UP000708576">
    <property type="component" value="Unassembled WGS sequence"/>
</dbReference>
<keyword evidence="1" id="KW-0812">Transmembrane</keyword>
<dbReference type="RefSeq" id="WP_212216455.1">
    <property type="nucleotide sequence ID" value="NZ_JAGUCO010000009.1"/>
</dbReference>
<feature type="transmembrane region" description="Helical" evidence="1">
    <location>
        <begin position="59"/>
        <end position="80"/>
    </location>
</feature>
<name>A0ABS5JWC3_9BACT</name>
<keyword evidence="3" id="KW-1185">Reference proteome</keyword>
<evidence type="ECO:0000256" key="1">
    <source>
        <dbReference type="SAM" id="Phobius"/>
    </source>
</evidence>
<evidence type="ECO:0008006" key="4">
    <source>
        <dbReference type="Google" id="ProtNLM"/>
    </source>
</evidence>
<protein>
    <recommendedName>
        <fullName evidence="4">DUF983 domain-containing protein</fullName>
    </recommendedName>
</protein>
<accession>A0ABS5JWC3</accession>
<proteinExistence type="predicted"/>
<keyword evidence="1" id="KW-0472">Membrane</keyword>
<gene>
    <name evidence="2" type="ORF">KEM10_13035</name>
</gene>
<sequence>MKLYTICKDCKKEIGIWTWATDRVELKMNHGQDMQLHCNHCKKTNDYLIEDLKAKDNQIAILIGITVFIIGTPTLLIFLWDYIWQSGLYAVFGLVAIIGIPSLIYSVISKNDLDRVRNFNRS</sequence>
<evidence type="ECO:0000313" key="2">
    <source>
        <dbReference type="EMBL" id="MBS2099210.1"/>
    </source>
</evidence>
<keyword evidence="1" id="KW-1133">Transmembrane helix</keyword>
<feature type="transmembrane region" description="Helical" evidence="1">
    <location>
        <begin position="86"/>
        <end position="108"/>
    </location>
</feature>
<comment type="caution">
    <text evidence="2">The sequence shown here is derived from an EMBL/GenBank/DDBJ whole genome shotgun (WGS) entry which is preliminary data.</text>
</comment>
<organism evidence="2 3">
    <name type="scientific">Carboxylicivirga linearis</name>
    <dbReference type="NCBI Taxonomy" id="1628157"/>
    <lineage>
        <taxon>Bacteria</taxon>
        <taxon>Pseudomonadati</taxon>
        <taxon>Bacteroidota</taxon>
        <taxon>Bacteroidia</taxon>
        <taxon>Marinilabiliales</taxon>
        <taxon>Marinilabiliaceae</taxon>
        <taxon>Carboxylicivirga</taxon>
    </lineage>
</organism>
<reference evidence="2 3" key="1">
    <citation type="journal article" date="2015" name="Int. J. Syst. Evol. Microbiol.">
        <title>Carboxylicivirga linearis sp. nov., isolated from a sea cucumber culture pond.</title>
        <authorList>
            <person name="Wang F.Q."/>
            <person name="Zhou Y.X."/>
            <person name="Lin X.Z."/>
            <person name="Chen G.J."/>
            <person name="Du Z.J."/>
        </authorList>
    </citation>
    <scope>NUCLEOTIDE SEQUENCE [LARGE SCALE GENOMIC DNA]</scope>
    <source>
        <strain evidence="2 3">FB218</strain>
    </source>
</reference>